<dbReference type="OrthoDB" id="5346822at2"/>
<sequence>MKYTNEFKNSKFELFYKFIKNDGLVPKKSERLHKKKIYSNLMNNQKMTLENFEDYLVWDKKESIKSIIGEEINYKKLNGQIIDVSFEDNDYLKIHMKEGNILIQIKDFADFKKLASNVL</sequence>
<keyword evidence="2" id="KW-1185">Reference proteome</keyword>
<dbReference type="STRING" id="1850254.LPB137_00535"/>
<dbReference type="AlphaFoldDB" id="A0A1P8KIQ4"/>
<protein>
    <submittedName>
        <fullName evidence="1">Uncharacterized protein</fullName>
    </submittedName>
</protein>
<accession>A0A1P8KIQ4</accession>
<dbReference type="Proteomes" id="UP000186074">
    <property type="component" value="Chromosome"/>
</dbReference>
<proteinExistence type="predicted"/>
<name>A0A1P8KIQ4_9BACT</name>
<reference evidence="1 2" key="1">
    <citation type="submission" date="2017-01" db="EMBL/GenBank/DDBJ databases">
        <title>Genome sequencing of Arcobacter sp. LPB0137.</title>
        <authorList>
            <person name="Lee G.-W."/>
            <person name="Yi H."/>
        </authorList>
    </citation>
    <scope>NUCLEOTIDE SEQUENCE [LARGE SCALE GENOMIC DNA]</scope>
    <source>
        <strain evidence="1 2">LPB0137</strain>
    </source>
</reference>
<dbReference type="KEGG" id="alp:LPB137_00535"/>
<organism evidence="1 2">
    <name type="scientific">Poseidonibacter parvus</name>
    <dbReference type="NCBI Taxonomy" id="1850254"/>
    <lineage>
        <taxon>Bacteria</taxon>
        <taxon>Pseudomonadati</taxon>
        <taxon>Campylobacterota</taxon>
        <taxon>Epsilonproteobacteria</taxon>
        <taxon>Campylobacterales</taxon>
        <taxon>Arcobacteraceae</taxon>
        <taxon>Poseidonibacter</taxon>
    </lineage>
</organism>
<dbReference type="RefSeq" id="WP_076082942.1">
    <property type="nucleotide sequence ID" value="NZ_CP019070.1"/>
</dbReference>
<evidence type="ECO:0000313" key="2">
    <source>
        <dbReference type="Proteomes" id="UP000186074"/>
    </source>
</evidence>
<evidence type="ECO:0000313" key="1">
    <source>
        <dbReference type="EMBL" id="APW64422.1"/>
    </source>
</evidence>
<dbReference type="EMBL" id="CP019070">
    <property type="protein sequence ID" value="APW64422.1"/>
    <property type="molecule type" value="Genomic_DNA"/>
</dbReference>
<gene>
    <name evidence="1" type="ORF">LPB137_00535</name>
</gene>